<feature type="transmembrane region" description="Helical" evidence="1">
    <location>
        <begin position="46"/>
        <end position="63"/>
    </location>
</feature>
<dbReference type="GO" id="GO:0016829">
    <property type="term" value="F:lyase activity"/>
    <property type="evidence" value="ECO:0007669"/>
    <property type="project" value="UniProtKB-KW"/>
</dbReference>
<dbReference type="EMBL" id="JRRC01215620">
    <property type="protein sequence ID" value="KHG01777.1"/>
    <property type="molecule type" value="Genomic_DNA"/>
</dbReference>
<keyword evidence="3" id="KW-1185">Reference proteome</keyword>
<keyword evidence="1" id="KW-0472">Membrane</keyword>
<dbReference type="AlphaFoldDB" id="A0A0B0MN44"/>
<accession>A0A0B0MN44</accession>
<organism evidence="2 3">
    <name type="scientific">Gossypium arboreum</name>
    <name type="common">Tree cotton</name>
    <name type="synonym">Gossypium nanking</name>
    <dbReference type="NCBI Taxonomy" id="29729"/>
    <lineage>
        <taxon>Eukaryota</taxon>
        <taxon>Viridiplantae</taxon>
        <taxon>Streptophyta</taxon>
        <taxon>Embryophyta</taxon>
        <taxon>Tracheophyta</taxon>
        <taxon>Spermatophyta</taxon>
        <taxon>Magnoliopsida</taxon>
        <taxon>eudicotyledons</taxon>
        <taxon>Gunneridae</taxon>
        <taxon>Pentapetalae</taxon>
        <taxon>rosids</taxon>
        <taxon>malvids</taxon>
        <taxon>Malvales</taxon>
        <taxon>Malvaceae</taxon>
        <taxon>Malvoideae</taxon>
        <taxon>Gossypium</taxon>
    </lineage>
</organism>
<dbReference type="Proteomes" id="UP000032142">
    <property type="component" value="Unassembled WGS sequence"/>
</dbReference>
<evidence type="ECO:0000313" key="3">
    <source>
        <dbReference type="Proteomes" id="UP000032142"/>
    </source>
</evidence>
<keyword evidence="1" id="KW-0812">Transmembrane</keyword>
<protein>
    <submittedName>
        <fullName evidence="2">Pectin lyase A</fullName>
    </submittedName>
</protein>
<gene>
    <name evidence="2" type="ORF">F383_23152</name>
</gene>
<evidence type="ECO:0000256" key="1">
    <source>
        <dbReference type="SAM" id="Phobius"/>
    </source>
</evidence>
<proteinExistence type="predicted"/>
<sequence length="97" mass="10937">MSKVLLKRLSTPSISAPWRAFQSGFLGLSSSDWCEAYSRTAPIRGLPFFILLGVTNLSLVYAIKFAQDTPQRHAEGFQFQLYILDIWHLEPLFSGAD</sequence>
<evidence type="ECO:0000313" key="2">
    <source>
        <dbReference type="EMBL" id="KHG01777.1"/>
    </source>
</evidence>
<keyword evidence="1" id="KW-1133">Transmembrane helix</keyword>
<keyword evidence="2" id="KW-0456">Lyase</keyword>
<comment type="caution">
    <text evidence="2">The sequence shown here is derived from an EMBL/GenBank/DDBJ whole genome shotgun (WGS) entry which is preliminary data.</text>
</comment>
<reference evidence="3" key="1">
    <citation type="submission" date="2014-09" db="EMBL/GenBank/DDBJ databases">
        <authorList>
            <person name="Mudge J."/>
            <person name="Ramaraj T."/>
            <person name="Lindquist I.E."/>
            <person name="Bharti A.K."/>
            <person name="Sundararajan A."/>
            <person name="Cameron C.T."/>
            <person name="Woodward J.E."/>
            <person name="May G.D."/>
            <person name="Brubaker C."/>
            <person name="Broadhvest J."/>
            <person name="Wilkins T.A."/>
        </authorList>
    </citation>
    <scope>NUCLEOTIDE SEQUENCE</scope>
    <source>
        <strain evidence="3">cv. AKA8401</strain>
    </source>
</reference>
<name>A0A0B0MN44_GOSAR</name>